<dbReference type="CDD" id="cd02793">
    <property type="entry name" value="MopB_CT_DMSOR-BSOR-TMAOR"/>
    <property type="match status" value="1"/>
</dbReference>
<keyword evidence="4" id="KW-0479">Metal-binding</keyword>
<dbReference type="InterPro" id="IPR009010">
    <property type="entry name" value="Asp_de-COase-like_dom_sf"/>
</dbReference>
<evidence type="ECO:0000256" key="5">
    <source>
        <dbReference type="ARBA" id="ARBA00022764"/>
    </source>
</evidence>
<sequence>MSTRRVPHGSHWGAYEALVEGDRVVGVAAATTDRDPAALLHSVPESVHSASRVRAPAVRRGWLDGRERTGAYRRGRDGYVEVSWPDALDLVAGEVRRVLDEYGPGAVFGGSYGWASAGRFHHAKTQLNRMLALLGGYISSVGSYSHAAGTQILPHVLGYDANNGPSTAWESLAAHTDTWVMFGGCPRHTMQVEPGGTGDHRGGPGLDAVVAAGTEIVVVNPVRSDGPTGPNCAWWPVRPNTDTALMLGLTHTLVSEGLHDTGFLDRHTVGWDVFCEYLLGKHDGVPKDAEWAASIAELDAGEIRALARRMAAGRTFVSTSWSLQRADHGEQPYWMTVVLAAALGQIGLPGGGFGFGVGSISGVGTPRQPFAVPALRKPPNPLADHAIPVARIADMLLAPGAGYEFDGRHRTYPDVRLVYWAGGNPFHHHQDLGRLSDAWQRPETVIAHEQYWTASARHADIVLPATTTLERNDIGASSKDPFLVAMHRAVPPVGEARSDHAILRDVAARLGIEDAFTEGRDEEGWLRHLWAQGVESARAAGVELPGFEEFWAAGSVRLPLPPPEIPFAGLRHGEPLRTPSGRIEIFSATVDSYGYDECPGHPVWLEPAEWLGAAEPGQLHLLSTQPATRLHSQLDTGPVAAASKIHGREACRINPHDAATRGIVEGSLIEIRSARGTCLAGARLDAGVRPGVVVLPTGAWYDPDENDPTLDRHGNPNVLTADRGTSRLAQGPTADTTLVEIRPSAAGPPALRAHLPPALARRAPDRGGVTP</sequence>
<comment type="caution">
    <text evidence="11">The sequence shown here is derived from an EMBL/GenBank/DDBJ whole genome shotgun (WGS) entry which is preliminary data.</text>
</comment>
<evidence type="ECO:0000259" key="8">
    <source>
        <dbReference type="Pfam" id="PF00384"/>
    </source>
</evidence>
<evidence type="ECO:0000313" key="11">
    <source>
        <dbReference type="EMBL" id="GAA1850875.1"/>
    </source>
</evidence>
<dbReference type="PROSITE" id="PS00490">
    <property type="entry name" value="MOLYBDOPTERIN_PROK_2"/>
    <property type="match status" value="1"/>
</dbReference>
<evidence type="ECO:0000259" key="9">
    <source>
        <dbReference type="Pfam" id="PF01568"/>
    </source>
</evidence>
<dbReference type="Pfam" id="PF01568">
    <property type="entry name" value="Molydop_binding"/>
    <property type="match status" value="1"/>
</dbReference>
<accession>A0ABN2N3F2</accession>
<dbReference type="Proteomes" id="UP001500449">
    <property type="component" value="Unassembled WGS sequence"/>
</dbReference>
<dbReference type="Pfam" id="PF18364">
    <property type="entry name" value="Molybdopterin_N"/>
    <property type="match status" value="1"/>
</dbReference>
<dbReference type="SUPFAM" id="SSF53706">
    <property type="entry name" value="Formate dehydrogenase/DMSO reductase, domains 1-3"/>
    <property type="match status" value="1"/>
</dbReference>
<feature type="domain" description="Molybdopterin oxidoreductase" evidence="8">
    <location>
        <begin position="52"/>
        <end position="508"/>
    </location>
</feature>
<dbReference type="PANTHER" id="PTHR43742">
    <property type="entry name" value="TRIMETHYLAMINE-N-OXIDE REDUCTASE"/>
    <property type="match status" value="1"/>
</dbReference>
<evidence type="ECO:0000313" key="12">
    <source>
        <dbReference type="Proteomes" id="UP001500449"/>
    </source>
</evidence>
<keyword evidence="6" id="KW-0560">Oxidoreductase</keyword>
<dbReference type="InterPro" id="IPR006656">
    <property type="entry name" value="Mopterin_OxRdtase"/>
</dbReference>
<dbReference type="InterPro" id="IPR006655">
    <property type="entry name" value="Mopterin_OxRdtase_prok_CS"/>
</dbReference>
<dbReference type="Pfam" id="PF00384">
    <property type="entry name" value="Molybdopterin"/>
    <property type="match status" value="1"/>
</dbReference>
<organism evidence="11 12">
    <name type="scientific">Pseudonocardia ailaonensis</name>
    <dbReference type="NCBI Taxonomy" id="367279"/>
    <lineage>
        <taxon>Bacteria</taxon>
        <taxon>Bacillati</taxon>
        <taxon>Actinomycetota</taxon>
        <taxon>Actinomycetes</taxon>
        <taxon>Pseudonocardiales</taxon>
        <taxon>Pseudonocardiaceae</taxon>
        <taxon>Pseudonocardia</taxon>
    </lineage>
</organism>
<dbReference type="Gene3D" id="3.40.228.10">
    <property type="entry name" value="Dimethylsulfoxide Reductase, domain 2"/>
    <property type="match status" value="1"/>
</dbReference>
<dbReference type="InterPro" id="IPR041954">
    <property type="entry name" value="CT_DMSOR/BSOR/TMAOR"/>
</dbReference>
<evidence type="ECO:0000259" key="10">
    <source>
        <dbReference type="Pfam" id="PF18364"/>
    </source>
</evidence>
<dbReference type="Gene3D" id="3.40.50.740">
    <property type="match status" value="1"/>
</dbReference>
<comment type="cofactor">
    <cofactor evidence="1">
        <name>Mo-bis(molybdopterin guanine dinucleotide)</name>
        <dbReference type="ChEBI" id="CHEBI:60539"/>
    </cofactor>
</comment>
<dbReference type="Gene3D" id="3.90.55.10">
    <property type="entry name" value="Dimethylsulfoxide Reductase, domain 3"/>
    <property type="match status" value="1"/>
</dbReference>
<dbReference type="RefSeq" id="WP_344417594.1">
    <property type="nucleotide sequence ID" value="NZ_BAAAQK010000009.1"/>
</dbReference>
<dbReference type="PANTHER" id="PTHR43742:SF10">
    <property type="entry name" value="TRIMETHYLAMINE-N-OXIDE REDUCTASE 2"/>
    <property type="match status" value="1"/>
</dbReference>
<feature type="region of interest" description="Disordered" evidence="7">
    <location>
        <begin position="746"/>
        <end position="771"/>
    </location>
</feature>
<keyword evidence="3" id="KW-0500">Molybdenum</keyword>
<evidence type="ECO:0000256" key="1">
    <source>
        <dbReference type="ARBA" id="ARBA00001942"/>
    </source>
</evidence>
<evidence type="ECO:0000256" key="3">
    <source>
        <dbReference type="ARBA" id="ARBA00022505"/>
    </source>
</evidence>
<name>A0ABN2N3F2_9PSEU</name>
<dbReference type="EMBL" id="BAAAQK010000009">
    <property type="protein sequence ID" value="GAA1850875.1"/>
    <property type="molecule type" value="Genomic_DNA"/>
</dbReference>
<dbReference type="Gene3D" id="2.40.40.20">
    <property type="match status" value="1"/>
</dbReference>
<feature type="domain" description="Molybdopterin oxidoreductase N-terminal" evidence="10">
    <location>
        <begin position="8"/>
        <end position="48"/>
    </location>
</feature>
<keyword evidence="12" id="KW-1185">Reference proteome</keyword>
<gene>
    <name evidence="11" type="ORF">GCM10009836_33520</name>
</gene>
<evidence type="ECO:0000256" key="6">
    <source>
        <dbReference type="ARBA" id="ARBA00023002"/>
    </source>
</evidence>
<feature type="domain" description="Molybdopterin dinucleotide-binding" evidence="9">
    <location>
        <begin position="619"/>
        <end position="737"/>
    </location>
</feature>
<comment type="similarity">
    <text evidence="2">Belongs to the prokaryotic molybdopterin-containing oxidoreductase family.</text>
</comment>
<dbReference type="InterPro" id="IPR041460">
    <property type="entry name" value="Molybdopterin_N"/>
</dbReference>
<keyword evidence="5" id="KW-0574">Periplasm</keyword>
<evidence type="ECO:0000256" key="2">
    <source>
        <dbReference type="ARBA" id="ARBA00010312"/>
    </source>
</evidence>
<evidence type="ECO:0000256" key="7">
    <source>
        <dbReference type="SAM" id="MobiDB-lite"/>
    </source>
</evidence>
<proteinExistence type="inferred from homology"/>
<dbReference type="SUPFAM" id="SSF50692">
    <property type="entry name" value="ADC-like"/>
    <property type="match status" value="1"/>
</dbReference>
<protein>
    <submittedName>
        <fullName evidence="11">Molybdopterin guanine dinucleotide-containing S/N-oxide reductase</fullName>
    </submittedName>
</protein>
<dbReference type="InterPro" id="IPR050612">
    <property type="entry name" value="Prok_Mopterin_Oxidored"/>
</dbReference>
<reference evidence="11 12" key="1">
    <citation type="journal article" date="2019" name="Int. J. Syst. Evol. Microbiol.">
        <title>The Global Catalogue of Microorganisms (GCM) 10K type strain sequencing project: providing services to taxonomists for standard genome sequencing and annotation.</title>
        <authorList>
            <consortium name="The Broad Institute Genomics Platform"/>
            <consortium name="The Broad Institute Genome Sequencing Center for Infectious Disease"/>
            <person name="Wu L."/>
            <person name="Ma J."/>
        </authorList>
    </citation>
    <scope>NUCLEOTIDE SEQUENCE [LARGE SCALE GENOMIC DNA]</scope>
    <source>
        <strain evidence="11 12">JCM 16009</strain>
    </source>
</reference>
<dbReference type="InterPro" id="IPR006657">
    <property type="entry name" value="MoPterin_dinucl-bd_dom"/>
</dbReference>
<evidence type="ECO:0000256" key="4">
    <source>
        <dbReference type="ARBA" id="ARBA00022723"/>
    </source>
</evidence>
<feature type="region of interest" description="Disordered" evidence="7">
    <location>
        <begin position="704"/>
        <end position="733"/>
    </location>
</feature>